<dbReference type="InterPro" id="IPR009027">
    <property type="entry name" value="Ribosomal_bL9/RNase_H1_N"/>
</dbReference>
<dbReference type="InterPro" id="IPR020070">
    <property type="entry name" value="Ribosomal_bL9_N"/>
</dbReference>
<dbReference type="PANTHER" id="PTHR21368">
    <property type="entry name" value="50S RIBOSOMAL PROTEIN L9"/>
    <property type="match status" value="1"/>
</dbReference>
<dbReference type="GO" id="GO:1990904">
    <property type="term" value="C:ribonucleoprotein complex"/>
    <property type="evidence" value="ECO:0007669"/>
    <property type="project" value="UniProtKB-KW"/>
</dbReference>
<dbReference type="GO" id="GO:0006412">
    <property type="term" value="P:translation"/>
    <property type="evidence" value="ECO:0007669"/>
    <property type="project" value="InterPro"/>
</dbReference>
<protein>
    <recommendedName>
        <fullName evidence="4">Large ribosomal subunit protein bL9m</fullName>
    </recommendedName>
    <alternativeName>
        <fullName evidence="5">39S ribosomal protein L9, mitochondrial</fullName>
    </alternativeName>
</protein>
<evidence type="ECO:0000256" key="2">
    <source>
        <dbReference type="ARBA" id="ARBA00022980"/>
    </source>
</evidence>
<dbReference type="Proteomes" id="UP000625711">
    <property type="component" value="Unassembled WGS sequence"/>
</dbReference>
<dbReference type="GO" id="GO:0005840">
    <property type="term" value="C:ribosome"/>
    <property type="evidence" value="ECO:0007669"/>
    <property type="project" value="UniProtKB-KW"/>
</dbReference>
<dbReference type="GO" id="GO:0003735">
    <property type="term" value="F:structural constituent of ribosome"/>
    <property type="evidence" value="ECO:0007669"/>
    <property type="project" value="InterPro"/>
</dbReference>
<gene>
    <name evidence="7" type="ORF">GWI33_006277</name>
</gene>
<comment type="caution">
    <text evidence="7">The sequence shown here is derived from an EMBL/GenBank/DDBJ whole genome shotgun (WGS) entry which is preliminary data.</text>
</comment>
<dbReference type="InterPro" id="IPR036935">
    <property type="entry name" value="Ribosomal_bL9_N_sf"/>
</dbReference>
<evidence type="ECO:0000256" key="5">
    <source>
        <dbReference type="ARBA" id="ARBA00035381"/>
    </source>
</evidence>
<dbReference type="SUPFAM" id="SSF55658">
    <property type="entry name" value="L9 N-domain-like"/>
    <property type="match status" value="1"/>
</dbReference>
<keyword evidence="2" id="KW-0689">Ribosomal protein</keyword>
<evidence type="ECO:0000256" key="4">
    <source>
        <dbReference type="ARBA" id="ARBA00035194"/>
    </source>
</evidence>
<evidence type="ECO:0000256" key="1">
    <source>
        <dbReference type="ARBA" id="ARBA00010605"/>
    </source>
</evidence>
<reference evidence="7" key="1">
    <citation type="submission" date="2020-08" db="EMBL/GenBank/DDBJ databases">
        <title>Genome sequencing and assembly of the red palm weevil Rhynchophorus ferrugineus.</title>
        <authorList>
            <person name="Dias G.B."/>
            <person name="Bergman C.M."/>
            <person name="Manee M."/>
        </authorList>
    </citation>
    <scope>NUCLEOTIDE SEQUENCE</scope>
    <source>
        <strain evidence="7">AA-2017</strain>
        <tissue evidence="7">Whole larva</tissue>
    </source>
</reference>
<name>A0A834IHY1_RHYFE</name>
<accession>A0A834IHY1</accession>
<keyword evidence="8" id="KW-1185">Reference proteome</keyword>
<evidence type="ECO:0000313" key="8">
    <source>
        <dbReference type="Proteomes" id="UP000625711"/>
    </source>
</evidence>
<evidence type="ECO:0000259" key="6">
    <source>
        <dbReference type="Pfam" id="PF01281"/>
    </source>
</evidence>
<evidence type="ECO:0000313" key="7">
    <source>
        <dbReference type="EMBL" id="KAF7280234.1"/>
    </source>
</evidence>
<dbReference type="Gene3D" id="3.40.5.10">
    <property type="entry name" value="Ribosomal protein L9, N-terminal domain"/>
    <property type="match status" value="1"/>
</dbReference>
<dbReference type="OrthoDB" id="5555409at2759"/>
<evidence type="ECO:0000256" key="3">
    <source>
        <dbReference type="ARBA" id="ARBA00023274"/>
    </source>
</evidence>
<dbReference type="Pfam" id="PF01281">
    <property type="entry name" value="Ribosomal_L9_N"/>
    <property type="match status" value="1"/>
</dbReference>
<proteinExistence type="inferred from homology"/>
<dbReference type="AlphaFoldDB" id="A0A834IHY1"/>
<sequence>MWKTVPFVTKSISSSSILLAASSLIQQQIRTTYILKRKFPPQLHKKGSPPKKLRSRHYIYDLVEDTNTKKQEDIDVILTTFVEGLGNSGEKIKVKPQFAYNSLLLPGLAVYACPENLEKYKDTLCNKESVEYSSPNALPTIKTLSRITLSVVMNKDHPWVLKPWHVKTSFRKSGYVVPDDAITLPEKPITGPDMGLENKEFYVTVTINNKEKVNVRCRLHHWSTDIIDRIPYTPYFWEEDTEPIYPEFKEVLETLPKKVTKSVNKN</sequence>
<dbReference type="EMBL" id="JAACXV010000311">
    <property type="protein sequence ID" value="KAF7280234.1"/>
    <property type="molecule type" value="Genomic_DNA"/>
</dbReference>
<feature type="domain" description="Ribosomal protein L9" evidence="6">
    <location>
        <begin position="75"/>
        <end position="120"/>
    </location>
</feature>
<keyword evidence="3" id="KW-0687">Ribonucleoprotein</keyword>
<organism evidence="7 8">
    <name type="scientific">Rhynchophorus ferrugineus</name>
    <name type="common">Red palm weevil</name>
    <name type="synonym">Curculio ferrugineus</name>
    <dbReference type="NCBI Taxonomy" id="354439"/>
    <lineage>
        <taxon>Eukaryota</taxon>
        <taxon>Metazoa</taxon>
        <taxon>Ecdysozoa</taxon>
        <taxon>Arthropoda</taxon>
        <taxon>Hexapoda</taxon>
        <taxon>Insecta</taxon>
        <taxon>Pterygota</taxon>
        <taxon>Neoptera</taxon>
        <taxon>Endopterygota</taxon>
        <taxon>Coleoptera</taxon>
        <taxon>Polyphaga</taxon>
        <taxon>Cucujiformia</taxon>
        <taxon>Curculionidae</taxon>
        <taxon>Dryophthorinae</taxon>
        <taxon>Rhynchophorus</taxon>
    </lineage>
</organism>
<dbReference type="InterPro" id="IPR000244">
    <property type="entry name" value="Ribosomal_bL9"/>
</dbReference>
<comment type="similarity">
    <text evidence="1">Belongs to the bacterial ribosomal protein bL9 family.</text>
</comment>